<evidence type="ECO:0000256" key="11">
    <source>
        <dbReference type="ARBA" id="ARBA00022723"/>
    </source>
</evidence>
<evidence type="ECO:0000256" key="4">
    <source>
        <dbReference type="ARBA" id="ARBA00012133"/>
    </source>
</evidence>
<dbReference type="PANTHER" id="PTHR34299">
    <property type="entry name" value="DIACYLGLYCEROL KINASE"/>
    <property type="match status" value="1"/>
</dbReference>
<keyword evidence="16 21" id="KW-1133">Transmembrane helix</keyword>
<comment type="caution">
    <text evidence="22">The sequence shown here is derived from an EMBL/GenBank/DDBJ whole genome shotgun (WGS) entry which is preliminary data.</text>
</comment>
<evidence type="ECO:0000256" key="16">
    <source>
        <dbReference type="ARBA" id="ARBA00022989"/>
    </source>
</evidence>
<comment type="similarity">
    <text evidence="3 21">Belongs to the bacterial diacylglycerol kinase family.</text>
</comment>
<comment type="subcellular location">
    <subcellularLocation>
        <location evidence="2 21">Cell inner membrane</location>
        <topology evidence="2 21">Multi-pass membrane protein</topology>
    </subcellularLocation>
</comment>
<dbReference type="EMBL" id="JAGJRS010000015">
    <property type="protein sequence ID" value="MBP1474147.1"/>
    <property type="molecule type" value="Genomic_DNA"/>
</dbReference>
<gene>
    <name evidence="22" type="ORF">J7I44_07540</name>
</gene>
<comment type="cofactor">
    <cofactor evidence="1">
        <name>Mg(2+)</name>
        <dbReference type="ChEBI" id="CHEBI:18420"/>
    </cofactor>
</comment>
<evidence type="ECO:0000313" key="22">
    <source>
        <dbReference type="EMBL" id="MBP1474147.1"/>
    </source>
</evidence>
<evidence type="ECO:0000256" key="2">
    <source>
        <dbReference type="ARBA" id="ARBA00004429"/>
    </source>
</evidence>
<feature type="transmembrane region" description="Helical" evidence="21">
    <location>
        <begin position="98"/>
        <end position="117"/>
    </location>
</feature>
<name>A0ABS4DM70_9GAMM</name>
<comment type="catalytic activity">
    <reaction evidence="21">
        <text>a 1,2-diacyl-sn-glycerol + ATP = a 1,2-diacyl-sn-glycero-3-phosphate + ADP + H(+)</text>
        <dbReference type="Rhea" id="RHEA:10272"/>
        <dbReference type="ChEBI" id="CHEBI:15378"/>
        <dbReference type="ChEBI" id="CHEBI:17815"/>
        <dbReference type="ChEBI" id="CHEBI:30616"/>
        <dbReference type="ChEBI" id="CHEBI:58608"/>
        <dbReference type="ChEBI" id="CHEBI:456216"/>
        <dbReference type="EC" id="2.7.1.107"/>
    </reaction>
</comment>
<evidence type="ECO:0000256" key="9">
    <source>
        <dbReference type="ARBA" id="ARBA00022679"/>
    </source>
</evidence>
<evidence type="ECO:0000256" key="14">
    <source>
        <dbReference type="ARBA" id="ARBA00022840"/>
    </source>
</evidence>
<dbReference type="PROSITE" id="PS01069">
    <property type="entry name" value="DAGK_PROKAR"/>
    <property type="match status" value="1"/>
</dbReference>
<keyword evidence="10 21" id="KW-0812">Transmembrane</keyword>
<keyword evidence="19" id="KW-0594">Phospholipid biosynthesis</keyword>
<reference evidence="22 23" key="1">
    <citation type="submission" date="2021-04" db="EMBL/GenBank/DDBJ databases">
        <authorList>
            <person name="Huq M.A."/>
        </authorList>
    </citation>
    <scope>NUCLEOTIDE SEQUENCE [LARGE SCALE GENOMIC DNA]</scope>
    <source>
        <strain evidence="22 23">MAH-13</strain>
    </source>
</reference>
<keyword evidence="20 21" id="KW-1208">Phospholipid metabolism</keyword>
<dbReference type="InterPro" id="IPR036945">
    <property type="entry name" value="DAGK_sf"/>
</dbReference>
<dbReference type="CDD" id="cd14264">
    <property type="entry name" value="DAGK_IM"/>
    <property type="match status" value="1"/>
</dbReference>
<accession>A0ABS4DM70</accession>
<keyword evidence="23" id="KW-1185">Reference proteome</keyword>
<keyword evidence="14 21" id="KW-0067">ATP-binding</keyword>
<evidence type="ECO:0000256" key="10">
    <source>
        <dbReference type="ARBA" id="ARBA00022692"/>
    </source>
</evidence>
<evidence type="ECO:0000313" key="23">
    <source>
        <dbReference type="Proteomes" id="UP000823790"/>
    </source>
</evidence>
<evidence type="ECO:0000256" key="19">
    <source>
        <dbReference type="ARBA" id="ARBA00023209"/>
    </source>
</evidence>
<comment type="function">
    <text evidence="21">Catalyzes the ATP-dependent phosphorylation of sn-l,2-diacylglycerol (DAG) to phosphatidic acid. Involved in the recycling of diacylglycerol produced as a by-product during membrane-derived oligosaccharide (MDO) biosynthesis.</text>
</comment>
<organism evidence="22 23">
    <name type="scientific">Frateuria flava</name>
    <dbReference type="NCBI Taxonomy" id="2821489"/>
    <lineage>
        <taxon>Bacteria</taxon>
        <taxon>Pseudomonadati</taxon>
        <taxon>Pseudomonadota</taxon>
        <taxon>Gammaproteobacteria</taxon>
        <taxon>Lysobacterales</taxon>
        <taxon>Rhodanobacteraceae</taxon>
        <taxon>Frateuria</taxon>
    </lineage>
</organism>
<dbReference type="PANTHER" id="PTHR34299:SF1">
    <property type="entry name" value="DIACYLGLYCEROL KINASE"/>
    <property type="match status" value="1"/>
</dbReference>
<dbReference type="Pfam" id="PF01219">
    <property type="entry name" value="DAGK_prokar"/>
    <property type="match status" value="1"/>
</dbReference>
<feature type="transmembrane region" description="Helical" evidence="21">
    <location>
        <begin position="33"/>
        <end position="52"/>
    </location>
</feature>
<sequence length="128" mass="13924">MAAEGFRGPRQLWNALRWSMKGLRAGWRHEASFRFEVCLAIVVVPLGLYLGHGALEKLALVLPMFLVLSAELLNSAIEAVVDKVSPEFHELAGRAKDMGSAAVFVLLVFMGLSWVLIVGPRLPAILGA</sequence>
<keyword evidence="17 21" id="KW-0443">Lipid metabolism</keyword>
<evidence type="ECO:0000256" key="12">
    <source>
        <dbReference type="ARBA" id="ARBA00022741"/>
    </source>
</evidence>
<comment type="caution">
    <text evidence="21">Lacks conserved residue(s) required for the propagation of feature annotation.</text>
</comment>
<evidence type="ECO:0000256" key="8">
    <source>
        <dbReference type="ARBA" id="ARBA00022519"/>
    </source>
</evidence>
<dbReference type="InterPro" id="IPR000829">
    <property type="entry name" value="DAGK"/>
</dbReference>
<evidence type="ECO:0000256" key="13">
    <source>
        <dbReference type="ARBA" id="ARBA00022777"/>
    </source>
</evidence>
<dbReference type="Gene3D" id="1.10.287.3610">
    <property type="match status" value="1"/>
</dbReference>
<evidence type="ECO:0000256" key="7">
    <source>
        <dbReference type="ARBA" id="ARBA00022516"/>
    </source>
</evidence>
<keyword evidence="9 21" id="KW-0808">Transferase</keyword>
<dbReference type="Proteomes" id="UP000823790">
    <property type="component" value="Unassembled WGS sequence"/>
</dbReference>
<keyword evidence="18 21" id="KW-0472">Membrane</keyword>
<evidence type="ECO:0000256" key="5">
    <source>
        <dbReference type="ARBA" id="ARBA00017575"/>
    </source>
</evidence>
<keyword evidence="8 21" id="KW-0997">Cell inner membrane</keyword>
<dbReference type="RefSeq" id="WP_209618376.1">
    <property type="nucleotide sequence ID" value="NZ_JAGJRS010000015.1"/>
</dbReference>
<proteinExistence type="inferred from homology"/>
<keyword evidence="15" id="KW-0460">Magnesium</keyword>
<keyword evidence="6" id="KW-1003">Cell membrane</keyword>
<keyword evidence="11" id="KW-0479">Metal-binding</keyword>
<evidence type="ECO:0000256" key="6">
    <source>
        <dbReference type="ARBA" id="ARBA00022475"/>
    </source>
</evidence>
<evidence type="ECO:0000256" key="15">
    <source>
        <dbReference type="ARBA" id="ARBA00022842"/>
    </source>
</evidence>
<dbReference type="EC" id="2.7.1.107" evidence="4 21"/>
<keyword evidence="12 21" id="KW-0547">Nucleotide-binding</keyword>
<evidence type="ECO:0000256" key="1">
    <source>
        <dbReference type="ARBA" id="ARBA00001946"/>
    </source>
</evidence>
<evidence type="ECO:0000256" key="21">
    <source>
        <dbReference type="RuleBase" id="RU363065"/>
    </source>
</evidence>
<protein>
    <recommendedName>
        <fullName evidence="5 21">Diacylglycerol kinase</fullName>
        <ecNumber evidence="4 21">2.7.1.107</ecNumber>
    </recommendedName>
</protein>
<evidence type="ECO:0000256" key="20">
    <source>
        <dbReference type="ARBA" id="ARBA00023264"/>
    </source>
</evidence>
<evidence type="ECO:0000256" key="3">
    <source>
        <dbReference type="ARBA" id="ARBA00005967"/>
    </source>
</evidence>
<evidence type="ECO:0000256" key="18">
    <source>
        <dbReference type="ARBA" id="ARBA00023136"/>
    </source>
</evidence>
<evidence type="ECO:0000256" key="17">
    <source>
        <dbReference type="ARBA" id="ARBA00023098"/>
    </source>
</evidence>
<keyword evidence="13 21" id="KW-0418">Kinase</keyword>
<dbReference type="GO" id="GO:0016301">
    <property type="term" value="F:kinase activity"/>
    <property type="evidence" value="ECO:0007669"/>
    <property type="project" value="UniProtKB-KW"/>
</dbReference>
<dbReference type="InterPro" id="IPR033718">
    <property type="entry name" value="DAGK_prok"/>
</dbReference>
<keyword evidence="7" id="KW-0444">Lipid biosynthesis</keyword>